<gene>
    <name evidence="2" type="ORF">SAMN05444366_2789</name>
</gene>
<sequence>MSIQISDTDNKAVVFEKVRNEIEKYNFTIINEDQTRPWGGFFVIDEDQANEFIKTFFSHLKLDEVQITNKLSPKILVVAPERRLSWQYHFRRSEIWKVVKGPVGVKISDTDVEGELKTLHDQDFIKMEIGERHRLIGLDSWGVIAEIWQHTDQNNPSDEDDIVRLQDDFGR</sequence>
<dbReference type="InterPro" id="IPR001538">
    <property type="entry name" value="Man6P_isomerase-2_C"/>
</dbReference>
<dbReference type="GO" id="GO:0005976">
    <property type="term" value="P:polysaccharide metabolic process"/>
    <property type="evidence" value="ECO:0007669"/>
    <property type="project" value="InterPro"/>
</dbReference>
<proteinExistence type="predicted"/>
<dbReference type="STRING" id="29534.SAMN05444366_2789"/>
<protein>
    <submittedName>
        <fullName evidence="2">Mannose-6-phosphate isomerase, type 2</fullName>
    </submittedName>
</protein>
<dbReference type="GO" id="GO:0016779">
    <property type="term" value="F:nucleotidyltransferase activity"/>
    <property type="evidence" value="ECO:0007669"/>
    <property type="project" value="InterPro"/>
</dbReference>
<dbReference type="Pfam" id="PF01050">
    <property type="entry name" value="MannoseP_isomer"/>
    <property type="match status" value="1"/>
</dbReference>
<feature type="domain" description="Mannose-6-phosphate isomerase type II C-terminal" evidence="1">
    <location>
        <begin position="56"/>
        <end position="167"/>
    </location>
</feature>
<dbReference type="InterPro" id="IPR011051">
    <property type="entry name" value="RmlC_Cupin_sf"/>
</dbReference>
<evidence type="ECO:0000259" key="1">
    <source>
        <dbReference type="Pfam" id="PF01050"/>
    </source>
</evidence>
<name>A0A1M7HN18_9FLAO</name>
<dbReference type="OrthoDB" id="9806359at2"/>
<dbReference type="AlphaFoldDB" id="A0A1M7HN18"/>
<accession>A0A1M7HN18</accession>
<keyword evidence="3" id="KW-1185">Reference proteome</keyword>
<evidence type="ECO:0000313" key="3">
    <source>
        <dbReference type="Proteomes" id="UP000184121"/>
    </source>
</evidence>
<dbReference type="EMBL" id="FRBY01000004">
    <property type="protein sequence ID" value="SHM29517.1"/>
    <property type="molecule type" value="Genomic_DNA"/>
</dbReference>
<dbReference type="SUPFAM" id="SSF51182">
    <property type="entry name" value="RmlC-like cupins"/>
    <property type="match status" value="1"/>
</dbReference>
<dbReference type="GO" id="GO:0016853">
    <property type="term" value="F:isomerase activity"/>
    <property type="evidence" value="ECO:0007669"/>
    <property type="project" value="UniProtKB-KW"/>
</dbReference>
<evidence type="ECO:0000313" key="2">
    <source>
        <dbReference type="EMBL" id="SHM29517.1"/>
    </source>
</evidence>
<keyword evidence="2" id="KW-0413">Isomerase</keyword>
<dbReference type="Proteomes" id="UP000184121">
    <property type="component" value="Unassembled WGS sequence"/>
</dbReference>
<organism evidence="2 3">
    <name type="scientific">Flavobacterium saccharophilum</name>
    <dbReference type="NCBI Taxonomy" id="29534"/>
    <lineage>
        <taxon>Bacteria</taxon>
        <taxon>Pseudomonadati</taxon>
        <taxon>Bacteroidota</taxon>
        <taxon>Flavobacteriia</taxon>
        <taxon>Flavobacteriales</taxon>
        <taxon>Flavobacteriaceae</taxon>
        <taxon>Flavobacterium</taxon>
    </lineage>
</organism>
<reference evidence="3" key="1">
    <citation type="submission" date="2016-11" db="EMBL/GenBank/DDBJ databases">
        <authorList>
            <person name="Varghese N."/>
            <person name="Submissions S."/>
        </authorList>
    </citation>
    <scope>NUCLEOTIDE SEQUENCE [LARGE SCALE GENOMIC DNA]</scope>
    <source>
        <strain evidence="3">DSM 1811</strain>
    </source>
</reference>
<dbReference type="RefSeq" id="WP_072973359.1">
    <property type="nucleotide sequence ID" value="NZ_FRBY01000004.1"/>
</dbReference>